<proteinExistence type="predicted"/>
<keyword evidence="3" id="KW-0560">Oxidoreductase</keyword>
<keyword evidence="3" id="KW-0503">Monooxygenase</keyword>
<dbReference type="InterPro" id="IPR038762">
    <property type="entry name" value="ABM_predict"/>
</dbReference>
<keyword evidence="2" id="KW-0472">Membrane</keyword>
<evidence type="ECO:0000256" key="1">
    <source>
        <dbReference type="SAM" id="MobiDB-lite"/>
    </source>
</evidence>
<dbReference type="PANTHER" id="PTHR40057">
    <property type="entry name" value="SLR1162 PROTEIN"/>
    <property type="match status" value="1"/>
</dbReference>
<feature type="compositionally biased region" description="Basic residues" evidence="1">
    <location>
        <begin position="243"/>
        <end position="257"/>
    </location>
</feature>
<reference evidence="3 4" key="1">
    <citation type="submission" date="2018-06" db="EMBL/GenBank/DDBJ databases">
        <authorList>
            <consortium name="Pathogen Informatics"/>
            <person name="Doyle S."/>
        </authorList>
    </citation>
    <scope>NUCLEOTIDE SEQUENCE [LARGE SCALE GENOMIC DNA]</scope>
    <source>
        <strain evidence="3 4">NCTC8849</strain>
    </source>
</reference>
<sequence length="277" mass="30805">MKDVVSDHLWRVAEKTGHFPEARNSSWAQQKSVTLVISHLLDPQHSQRYEEWLGKIMPIAAEFPGHLGANVIRPAAGQNLWSVHNPLRYPGAPLRLDAVGNPSALVAEIAPLLTEGDRTEVRTEPAFWFTPPTVNVRQPRRWKQFLITLLVIFPSTNLVPAVTGMLLPSLKGSLLLHLINDACVGCAGGLVLDAHRDPPVCWLVEEKLSQPPQGVRYVANCHTDSDPRSDSYPRSCESPGGSRGHRRRKNCCHRKSRSDHELCRRGDAKPSISKGIR</sequence>
<accession>A0A377WE24</accession>
<keyword evidence="2" id="KW-0812">Transmembrane</keyword>
<dbReference type="GO" id="GO:0004497">
    <property type="term" value="F:monooxygenase activity"/>
    <property type="evidence" value="ECO:0007669"/>
    <property type="project" value="UniProtKB-KW"/>
</dbReference>
<dbReference type="EMBL" id="UGLC01000002">
    <property type="protein sequence ID" value="STT52863.1"/>
    <property type="molecule type" value="Genomic_DNA"/>
</dbReference>
<feature type="region of interest" description="Disordered" evidence="1">
    <location>
        <begin position="223"/>
        <end position="277"/>
    </location>
</feature>
<evidence type="ECO:0000313" key="4">
    <source>
        <dbReference type="Proteomes" id="UP000254799"/>
    </source>
</evidence>
<keyword evidence="2" id="KW-1133">Transmembrane helix</keyword>
<dbReference type="InterPro" id="IPR011008">
    <property type="entry name" value="Dimeric_a/b-barrel"/>
</dbReference>
<gene>
    <name evidence="3" type="ORF">NCTC8849_01411</name>
</gene>
<name>A0A377WE24_KLEPN</name>
<protein>
    <submittedName>
        <fullName evidence="3">Antibiotic biosynthesis monooxygenase</fullName>
    </submittedName>
</protein>
<dbReference type="AlphaFoldDB" id="A0A377WE24"/>
<evidence type="ECO:0000313" key="3">
    <source>
        <dbReference type="EMBL" id="STT52863.1"/>
    </source>
</evidence>
<organism evidence="3 4">
    <name type="scientific">Klebsiella pneumoniae</name>
    <dbReference type="NCBI Taxonomy" id="573"/>
    <lineage>
        <taxon>Bacteria</taxon>
        <taxon>Pseudomonadati</taxon>
        <taxon>Pseudomonadota</taxon>
        <taxon>Gammaproteobacteria</taxon>
        <taxon>Enterobacterales</taxon>
        <taxon>Enterobacteriaceae</taxon>
        <taxon>Klebsiella/Raoultella group</taxon>
        <taxon>Klebsiella</taxon>
        <taxon>Klebsiella pneumoniae complex</taxon>
    </lineage>
</organism>
<dbReference type="PANTHER" id="PTHR40057:SF1">
    <property type="entry name" value="SLR1162 PROTEIN"/>
    <property type="match status" value="1"/>
</dbReference>
<dbReference type="SUPFAM" id="SSF54909">
    <property type="entry name" value="Dimeric alpha+beta barrel"/>
    <property type="match status" value="1"/>
</dbReference>
<feature type="transmembrane region" description="Helical" evidence="2">
    <location>
        <begin position="145"/>
        <end position="167"/>
    </location>
</feature>
<evidence type="ECO:0000256" key="2">
    <source>
        <dbReference type="SAM" id="Phobius"/>
    </source>
</evidence>
<dbReference type="Proteomes" id="UP000254799">
    <property type="component" value="Unassembled WGS sequence"/>
</dbReference>
<feature type="compositionally biased region" description="Basic and acidic residues" evidence="1">
    <location>
        <begin position="258"/>
        <end position="268"/>
    </location>
</feature>